<keyword evidence="3 5" id="KW-1133">Transmembrane helix</keyword>
<protein>
    <submittedName>
        <fullName evidence="6">Sodium Bile symporter family protein</fullName>
    </submittedName>
</protein>
<proteinExistence type="predicted"/>
<evidence type="ECO:0000313" key="7">
    <source>
        <dbReference type="Proteomes" id="UP000005306"/>
    </source>
</evidence>
<dbReference type="PANTHER" id="PTHR10361">
    <property type="entry name" value="SODIUM-BILE ACID COTRANSPORTER"/>
    <property type="match status" value="1"/>
</dbReference>
<comment type="subcellular location">
    <subcellularLocation>
        <location evidence="1">Membrane</location>
        <topology evidence="1">Multi-pass membrane protein</topology>
    </subcellularLocation>
</comment>
<name>Q1V0F6_PELU1</name>
<dbReference type="AlphaFoldDB" id="Q1V0F6"/>
<dbReference type="PANTHER" id="PTHR10361:SF24">
    <property type="entry name" value="P3 PROTEIN"/>
    <property type="match status" value="1"/>
</dbReference>
<dbReference type="GO" id="GO:0016020">
    <property type="term" value="C:membrane"/>
    <property type="evidence" value="ECO:0007669"/>
    <property type="project" value="UniProtKB-SubCell"/>
</dbReference>
<sequence length="282" mass="30776">MEIVTNIAPIALAIIMLGLGASLTVDDFLRVAKNPKDFFIGFICQLIVLPIVAYLLIITLGVPIEMALGVMLIAAAPGGVTSNVLTKFAEGDVALSISLTAVMSLLSIVTVPFIVINSINLFDITYVEREITMVSISLKMFFVVTVPVIIGMTIRHFTGDLVIKNLKFIQRFSIALFLLVFAAIYIEEWDKIVSFLTRAGLIALILNVTMMVIGFYVAKFFASGTPQQRAISLECGLQNGTLAVFVATQLFDNIIYMVPTAAYALVMMATSVIFVFILRKSN</sequence>
<dbReference type="InterPro" id="IPR002657">
    <property type="entry name" value="BilAc:Na_symport/Acr3"/>
</dbReference>
<reference evidence="6 7" key="1">
    <citation type="submission" date="2006-04" db="EMBL/GenBank/DDBJ databases">
        <authorList>
            <person name="Giovannoni S.J."/>
            <person name="Cho J.-C."/>
            <person name="Ferriera S."/>
            <person name="Johnson J."/>
            <person name="Kravitz S."/>
            <person name="Halpern A."/>
            <person name="Remington K."/>
            <person name="Beeson K."/>
            <person name="Tran B."/>
            <person name="Rogers Y.-H."/>
            <person name="Friedman R."/>
            <person name="Venter J.C."/>
        </authorList>
    </citation>
    <scope>NUCLEOTIDE SEQUENCE [LARGE SCALE GENOMIC DNA]</scope>
    <source>
        <strain evidence="6 7">HTCC1002</strain>
    </source>
</reference>
<feature type="transmembrane region" description="Helical" evidence="5">
    <location>
        <begin position="66"/>
        <end position="86"/>
    </location>
</feature>
<dbReference type="Proteomes" id="UP000005306">
    <property type="component" value="Unassembled WGS sequence"/>
</dbReference>
<evidence type="ECO:0000256" key="2">
    <source>
        <dbReference type="ARBA" id="ARBA00022692"/>
    </source>
</evidence>
<feature type="transmembrane region" description="Helical" evidence="5">
    <location>
        <begin position="192"/>
        <end position="218"/>
    </location>
</feature>
<feature type="transmembrane region" description="Helical" evidence="5">
    <location>
        <begin position="93"/>
        <end position="116"/>
    </location>
</feature>
<dbReference type="Gene3D" id="1.20.1530.20">
    <property type="match status" value="1"/>
</dbReference>
<dbReference type="InterPro" id="IPR038770">
    <property type="entry name" value="Na+/solute_symporter_sf"/>
</dbReference>
<dbReference type="Pfam" id="PF01758">
    <property type="entry name" value="SBF"/>
    <property type="match status" value="1"/>
</dbReference>
<evidence type="ECO:0000256" key="4">
    <source>
        <dbReference type="ARBA" id="ARBA00023136"/>
    </source>
</evidence>
<dbReference type="InterPro" id="IPR004710">
    <property type="entry name" value="Bilac:Na_transpt"/>
</dbReference>
<dbReference type="HOGENOM" id="CLU_034788_0_1_5"/>
<keyword evidence="2 5" id="KW-0812">Transmembrane</keyword>
<evidence type="ECO:0000256" key="3">
    <source>
        <dbReference type="ARBA" id="ARBA00022989"/>
    </source>
</evidence>
<gene>
    <name evidence="6" type="ORF">PU1002_06106</name>
</gene>
<accession>Q1V0F6</accession>
<feature type="transmembrane region" description="Helical" evidence="5">
    <location>
        <begin position="38"/>
        <end position="60"/>
    </location>
</feature>
<dbReference type="RefSeq" id="WP_006997859.1">
    <property type="nucleotide sequence ID" value="NZ_CH724130.1"/>
</dbReference>
<comment type="caution">
    <text evidence="6">The sequence shown here is derived from an EMBL/GenBank/DDBJ whole genome shotgun (WGS) entry which is preliminary data.</text>
</comment>
<evidence type="ECO:0000313" key="6">
    <source>
        <dbReference type="EMBL" id="EAS85272.1"/>
    </source>
</evidence>
<organism evidence="6 7">
    <name type="scientific">Pelagibacter ubique (strain HTCC1002)</name>
    <dbReference type="NCBI Taxonomy" id="314261"/>
    <lineage>
        <taxon>Bacteria</taxon>
        <taxon>Pseudomonadati</taxon>
        <taxon>Pseudomonadota</taxon>
        <taxon>Alphaproteobacteria</taxon>
        <taxon>Candidatus Pelagibacterales</taxon>
        <taxon>Candidatus Pelagibacteraceae</taxon>
        <taxon>Candidatus Pelagibacter</taxon>
    </lineage>
</organism>
<dbReference type="EMBL" id="AAPV01000001">
    <property type="protein sequence ID" value="EAS85272.1"/>
    <property type="molecule type" value="Genomic_DNA"/>
</dbReference>
<evidence type="ECO:0000256" key="5">
    <source>
        <dbReference type="SAM" id="Phobius"/>
    </source>
</evidence>
<feature type="transmembrane region" description="Helical" evidence="5">
    <location>
        <begin position="254"/>
        <end position="278"/>
    </location>
</feature>
<feature type="transmembrane region" description="Helical" evidence="5">
    <location>
        <begin position="136"/>
        <end position="156"/>
    </location>
</feature>
<feature type="transmembrane region" description="Helical" evidence="5">
    <location>
        <begin position="168"/>
        <end position="186"/>
    </location>
</feature>
<keyword evidence="4 5" id="KW-0472">Membrane</keyword>
<evidence type="ECO:0000256" key="1">
    <source>
        <dbReference type="ARBA" id="ARBA00004141"/>
    </source>
</evidence>
<feature type="transmembrane region" description="Helical" evidence="5">
    <location>
        <begin position="6"/>
        <end position="26"/>
    </location>
</feature>